<dbReference type="Proteomes" id="UP000253606">
    <property type="component" value="Plasmid pACPOL2"/>
</dbReference>
<organism evidence="1 2">
    <name type="scientific">Acidisarcina polymorpha</name>
    <dbReference type="NCBI Taxonomy" id="2211140"/>
    <lineage>
        <taxon>Bacteria</taxon>
        <taxon>Pseudomonadati</taxon>
        <taxon>Acidobacteriota</taxon>
        <taxon>Terriglobia</taxon>
        <taxon>Terriglobales</taxon>
        <taxon>Acidobacteriaceae</taxon>
        <taxon>Acidisarcina</taxon>
    </lineage>
</organism>
<gene>
    <name evidence="1" type="ORF">ACPOL_6863</name>
</gene>
<evidence type="ECO:0000313" key="1">
    <source>
        <dbReference type="EMBL" id="AXC16071.1"/>
    </source>
</evidence>
<protein>
    <submittedName>
        <fullName evidence="1">Uncharacterized protein</fullName>
    </submittedName>
</protein>
<proteinExistence type="predicted"/>
<evidence type="ECO:0000313" key="2">
    <source>
        <dbReference type="Proteomes" id="UP000253606"/>
    </source>
</evidence>
<dbReference type="AlphaFoldDB" id="A0A2Z5GAA8"/>
<keyword evidence="1" id="KW-0614">Plasmid</keyword>
<accession>A0A2Z5GAA8</accession>
<geneLocation type="plasmid" evidence="2">
    <name>pacpol2</name>
</geneLocation>
<reference evidence="1 2" key="1">
    <citation type="journal article" date="2018" name="Front. Microbiol.">
        <title>Hydrolytic Capabilities as a Key to Environmental Success: Chitinolytic and Cellulolytic Acidobacteria From Acidic Sub-arctic Soils and Boreal Peatlands.</title>
        <authorList>
            <person name="Belova S.E."/>
            <person name="Ravin N.V."/>
            <person name="Pankratov T.A."/>
            <person name="Rakitin A.L."/>
            <person name="Ivanova A.A."/>
            <person name="Beletsky A.V."/>
            <person name="Mardanov A.V."/>
            <person name="Sinninghe Damste J.S."/>
            <person name="Dedysh S.N."/>
        </authorList>
    </citation>
    <scope>NUCLEOTIDE SEQUENCE [LARGE SCALE GENOMIC DNA]</scope>
    <source>
        <strain evidence="1 2">SBC82</strain>
        <plasmid evidence="2">pacpol2</plasmid>
    </source>
</reference>
<keyword evidence="2" id="KW-1185">Reference proteome</keyword>
<dbReference type="EMBL" id="CP030842">
    <property type="protein sequence ID" value="AXC16071.1"/>
    <property type="molecule type" value="Genomic_DNA"/>
</dbReference>
<name>A0A2Z5GAA8_9BACT</name>
<sequence length="74" mass="8459">MKSICLYCFETVATACSETDLVEAEERHKCWQRQEALTQTKPVTLLSSPAGSPAHRSMHWRNMVDDHNGFGSWF</sequence>
<dbReference type="KEGG" id="abas:ACPOL_6863"/>